<gene>
    <name evidence="1" type="ORF">A3860_23695</name>
</gene>
<comment type="caution">
    <text evidence="1">The sequence shown here is derived from an EMBL/GenBank/DDBJ whole genome shotgun (WGS) entry which is preliminary data.</text>
</comment>
<dbReference type="GO" id="GO:0003676">
    <property type="term" value="F:nucleic acid binding"/>
    <property type="evidence" value="ECO:0007669"/>
    <property type="project" value="InterPro"/>
</dbReference>
<dbReference type="InterPro" id="IPR036397">
    <property type="entry name" value="RNaseH_sf"/>
</dbReference>
<reference evidence="1 2" key="1">
    <citation type="submission" date="2016-03" db="EMBL/GenBank/DDBJ databases">
        <title>Niastella vici sp. nov., isolated from farmland soil.</title>
        <authorList>
            <person name="Chen L."/>
            <person name="Wang D."/>
            <person name="Yang S."/>
            <person name="Wang G."/>
        </authorList>
    </citation>
    <scope>NUCLEOTIDE SEQUENCE [LARGE SCALE GENOMIC DNA]</scope>
    <source>
        <strain evidence="1 2">DJ57</strain>
    </source>
</reference>
<evidence type="ECO:0000313" key="2">
    <source>
        <dbReference type="Proteomes" id="UP000192796"/>
    </source>
</evidence>
<dbReference type="AlphaFoldDB" id="A0A1V9FYP4"/>
<proteinExistence type="predicted"/>
<evidence type="ECO:0008006" key="3">
    <source>
        <dbReference type="Google" id="ProtNLM"/>
    </source>
</evidence>
<sequence>MLKIIHINEPNLIFGFDQKTIDPRDGLVLFGPHQPLYPYSLRIGVIGLQEDVIEYKNFVAQLNRPILSTQSKYKVTKSLERSRPSFPGFEAVFNVKWPVKPEVELIIGSLEIQKCLKNPNRILRANDLVDLYLNKIRQVEKKEDAKLNLWFILIPTQIYETCNASSWGRSIGKGTHEYVEKTEKGQISLSFSEYADYDNKLARILDTASDFHNLLKARLIQEQITVPVQLIVDKTLRFRNRDTNIPFQEYLKANFAWTQSTTVYYKLGRLPWKLGDVREGVCYIGLVYKKLPNERERNVCSAAQMFLKDGDGSVFRGNIGLWESEKPHEYHLDEMSAQELIGMALDDYKEKWNIYPNELFIHAKANFNDIEWQGFLNAVQNRSAHTSLVGILIKDLNELKLYRQPYNQLGNYGVMRGTALIVDEKEGYLCTKGFIPRLNTSNSLEIPRNLRVKIVRGNAHIETVLKDILALTKLNYNACAYGDGSPVTLKFSNKIGSILTSIPDWKVDTRQFMFYI</sequence>
<evidence type="ECO:0000313" key="1">
    <source>
        <dbReference type="EMBL" id="OQP63356.1"/>
    </source>
</evidence>
<organism evidence="1 2">
    <name type="scientific">Niastella vici</name>
    <dbReference type="NCBI Taxonomy" id="1703345"/>
    <lineage>
        <taxon>Bacteria</taxon>
        <taxon>Pseudomonadati</taxon>
        <taxon>Bacteroidota</taxon>
        <taxon>Chitinophagia</taxon>
        <taxon>Chitinophagales</taxon>
        <taxon>Chitinophagaceae</taxon>
        <taxon>Niastella</taxon>
    </lineage>
</organism>
<protein>
    <recommendedName>
        <fullName evidence="3">Piwi domain-containing protein</fullName>
    </recommendedName>
</protein>
<dbReference type="SUPFAM" id="SSF53098">
    <property type="entry name" value="Ribonuclease H-like"/>
    <property type="match status" value="1"/>
</dbReference>
<dbReference type="EMBL" id="LVYD01000045">
    <property type="protein sequence ID" value="OQP63356.1"/>
    <property type="molecule type" value="Genomic_DNA"/>
</dbReference>
<keyword evidence="2" id="KW-1185">Reference proteome</keyword>
<dbReference type="STRING" id="1703345.A3860_23695"/>
<dbReference type="Proteomes" id="UP000192796">
    <property type="component" value="Unassembled WGS sequence"/>
</dbReference>
<name>A0A1V9FYP4_9BACT</name>
<dbReference type="InterPro" id="IPR012337">
    <property type="entry name" value="RNaseH-like_sf"/>
</dbReference>
<dbReference type="RefSeq" id="WP_081147617.1">
    <property type="nucleotide sequence ID" value="NZ_LVYD01000045.1"/>
</dbReference>
<dbReference type="Gene3D" id="3.30.420.10">
    <property type="entry name" value="Ribonuclease H-like superfamily/Ribonuclease H"/>
    <property type="match status" value="1"/>
</dbReference>
<accession>A0A1V9FYP4</accession>